<keyword evidence="4" id="KW-0699">rRNA-binding</keyword>
<gene>
    <name evidence="4 8" type="primary">rplO</name>
    <name evidence="8" type="ORF">COU81_03640</name>
</gene>
<dbReference type="AlphaFoldDB" id="A0A2M8KDD3"/>
<dbReference type="Pfam" id="PF00828">
    <property type="entry name" value="Ribosomal_L27A"/>
    <property type="match status" value="1"/>
</dbReference>
<evidence type="ECO:0000256" key="6">
    <source>
        <dbReference type="SAM" id="MobiDB-lite"/>
    </source>
</evidence>
<evidence type="ECO:0000256" key="2">
    <source>
        <dbReference type="ARBA" id="ARBA00022980"/>
    </source>
</evidence>
<evidence type="ECO:0000313" key="9">
    <source>
        <dbReference type="Proteomes" id="UP000231450"/>
    </source>
</evidence>
<accession>A0A2M8KDD3</accession>
<dbReference type="EMBL" id="PFDW01000073">
    <property type="protein sequence ID" value="PJE57903.1"/>
    <property type="molecule type" value="Genomic_DNA"/>
</dbReference>
<keyword evidence="2 4" id="KW-0689">Ribosomal protein</keyword>
<dbReference type="InterPro" id="IPR030878">
    <property type="entry name" value="Ribosomal_uL15"/>
</dbReference>
<feature type="compositionally biased region" description="Basic residues" evidence="6">
    <location>
        <begin position="14"/>
        <end position="23"/>
    </location>
</feature>
<dbReference type="SUPFAM" id="SSF52080">
    <property type="entry name" value="Ribosomal proteins L15p and L18e"/>
    <property type="match status" value="1"/>
</dbReference>
<dbReference type="InterPro" id="IPR001196">
    <property type="entry name" value="Ribosomal_uL15_CS"/>
</dbReference>
<dbReference type="NCBIfam" id="TIGR01071">
    <property type="entry name" value="rplO_bact"/>
    <property type="match status" value="1"/>
</dbReference>
<dbReference type="GO" id="GO:0022625">
    <property type="term" value="C:cytosolic large ribosomal subunit"/>
    <property type="evidence" value="ECO:0007669"/>
    <property type="project" value="TreeGrafter"/>
</dbReference>
<comment type="function">
    <text evidence="4">Binds to the 23S rRNA.</text>
</comment>
<proteinExistence type="inferred from homology"/>
<dbReference type="Gene3D" id="3.100.10.10">
    <property type="match status" value="1"/>
</dbReference>
<evidence type="ECO:0000313" key="8">
    <source>
        <dbReference type="EMBL" id="PJE57903.1"/>
    </source>
</evidence>
<feature type="region of interest" description="Disordered" evidence="6">
    <location>
        <begin position="1"/>
        <end position="31"/>
    </location>
</feature>
<dbReference type="GO" id="GO:0006412">
    <property type="term" value="P:translation"/>
    <property type="evidence" value="ECO:0007669"/>
    <property type="project" value="UniProtKB-UniRule"/>
</dbReference>
<comment type="caution">
    <text evidence="8">The sequence shown here is derived from an EMBL/GenBank/DDBJ whole genome shotgun (WGS) entry which is preliminary data.</text>
</comment>
<sequence>MQIHDVKPNSSNRRSQRIGRGGKRGTYSGRGVKGYYAHSSSHVRPGFIGGDTPLFKKFPKKRGQGISSIHVKPAVLNLSVIEKYFKTNEQVNPKTLFEKGLIRKQAGALPAVKILGSGEIKKVFNFDDCKFSASAKGKVAKAGGKIKS</sequence>
<dbReference type="PANTHER" id="PTHR12934:SF11">
    <property type="entry name" value="LARGE RIBOSOMAL SUBUNIT PROTEIN UL15M"/>
    <property type="match status" value="1"/>
</dbReference>
<dbReference type="InterPro" id="IPR005749">
    <property type="entry name" value="Ribosomal_uL15_bac-type"/>
</dbReference>
<evidence type="ECO:0000256" key="4">
    <source>
        <dbReference type="HAMAP-Rule" id="MF_01341"/>
    </source>
</evidence>
<evidence type="ECO:0000256" key="5">
    <source>
        <dbReference type="RuleBase" id="RU003888"/>
    </source>
</evidence>
<evidence type="ECO:0000256" key="3">
    <source>
        <dbReference type="ARBA" id="ARBA00023274"/>
    </source>
</evidence>
<comment type="subunit">
    <text evidence="4">Part of the 50S ribosomal subunit.</text>
</comment>
<dbReference type="HAMAP" id="MF_01341">
    <property type="entry name" value="Ribosomal_uL15"/>
    <property type="match status" value="1"/>
</dbReference>
<name>A0A2M8KDD3_9BACT</name>
<dbReference type="GO" id="GO:0019843">
    <property type="term" value="F:rRNA binding"/>
    <property type="evidence" value="ECO:0007669"/>
    <property type="project" value="UniProtKB-UniRule"/>
</dbReference>
<evidence type="ECO:0000259" key="7">
    <source>
        <dbReference type="Pfam" id="PF00828"/>
    </source>
</evidence>
<feature type="domain" description="Large ribosomal subunit protein uL15/eL18" evidence="7">
    <location>
        <begin position="75"/>
        <end position="146"/>
    </location>
</feature>
<organism evidence="8 9">
    <name type="scientific">Candidatus Portnoybacteria bacterium CG10_big_fil_rev_8_21_14_0_10_36_7</name>
    <dbReference type="NCBI Taxonomy" id="1974812"/>
    <lineage>
        <taxon>Bacteria</taxon>
        <taxon>Candidatus Portnoyibacteriota</taxon>
    </lineage>
</organism>
<dbReference type="PANTHER" id="PTHR12934">
    <property type="entry name" value="50S RIBOSOMAL PROTEIN L15"/>
    <property type="match status" value="1"/>
</dbReference>
<dbReference type="GO" id="GO:0003735">
    <property type="term" value="F:structural constituent of ribosome"/>
    <property type="evidence" value="ECO:0007669"/>
    <property type="project" value="InterPro"/>
</dbReference>
<dbReference type="InterPro" id="IPR036227">
    <property type="entry name" value="Ribosomal_uL15/eL18_sf"/>
</dbReference>
<dbReference type="InterPro" id="IPR021131">
    <property type="entry name" value="Ribosomal_uL15/eL18"/>
</dbReference>
<dbReference type="PROSITE" id="PS00475">
    <property type="entry name" value="RIBOSOMAL_L15"/>
    <property type="match status" value="1"/>
</dbReference>
<protein>
    <recommendedName>
        <fullName evidence="4">Large ribosomal subunit protein uL15</fullName>
    </recommendedName>
</protein>
<comment type="similarity">
    <text evidence="1 4 5">Belongs to the universal ribosomal protein uL15 family.</text>
</comment>
<keyword evidence="4" id="KW-0694">RNA-binding</keyword>
<evidence type="ECO:0000256" key="1">
    <source>
        <dbReference type="ARBA" id="ARBA00007320"/>
    </source>
</evidence>
<reference evidence="9" key="1">
    <citation type="submission" date="2017-09" db="EMBL/GenBank/DDBJ databases">
        <title>Depth-based differentiation of microbial function through sediment-hosted aquifers and enrichment of novel symbionts in the deep terrestrial subsurface.</title>
        <authorList>
            <person name="Probst A.J."/>
            <person name="Ladd B."/>
            <person name="Jarett J.K."/>
            <person name="Geller-Mcgrath D.E."/>
            <person name="Sieber C.M.K."/>
            <person name="Emerson J.B."/>
            <person name="Anantharaman K."/>
            <person name="Thomas B.C."/>
            <person name="Malmstrom R."/>
            <person name="Stieglmeier M."/>
            <person name="Klingl A."/>
            <person name="Woyke T."/>
            <person name="Ryan C.M."/>
            <person name="Banfield J.F."/>
        </authorList>
    </citation>
    <scope>NUCLEOTIDE SEQUENCE [LARGE SCALE GENOMIC DNA]</scope>
</reference>
<keyword evidence="3 4" id="KW-0687">Ribonucleoprotein</keyword>
<dbReference type="Proteomes" id="UP000231450">
    <property type="component" value="Unassembled WGS sequence"/>
</dbReference>